<dbReference type="OrthoDB" id="561648at2"/>
<dbReference type="EMBL" id="RSCL01000024">
    <property type="protein sequence ID" value="RUT00394.1"/>
    <property type="molecule type" value="Genomic_DNA"/>
</dbReference>
<name>A0A433V2S1_9CYAN</name>
<gene>
    <name evidence="1" type="ORF">DSM106972_075220</name>
</gene>
<dbReference type="RefSeq" id="WP_127085609.1">
    <property type="nucleotide sequence ID" value="NZ_RSCL01000024.1"/>
</dbReference>
<evidence type="ECO:0000313" key="1">
    <source>
        <dbReference type="EMBL" id="RUT00394.1"/>
    </source>
</evidence>
<keyword evidence="2" id="KW-1185">Reference proteome</keyword>
<comment type="caution">
    <text evidence="1">The sequence shown here is derived from an EMBL/GenBank/DDBJ whole genome shotgun (WGS) entry which is preliminary data.</text>
</comment>
<accession>A0A433V2S1</accession>
<reference evidence="1" key="2">
    <citation type="journal article" date="2019" name="Genome Biol. Evol.">
        <title>Day and night: Metabolic profiles and evolutionary relationships of six axenic non-marine cyanobacteria.</title>
        <authorList>
            <person name="Will S.E."/>
            <person name="Henke P."/>
            <person name="Boedeker C."/>
            <person name="Huang S."/>
            <person name="Brinkmann H."/>
            <person name="Rohde M."/>
            <person name="Jarek M."/>
            <person name="Friedl T."/>
            <person name="Seufert S."/>
            <person name="Schumacher M."/>
            <person name="Overmann J."/>
            <person name="Neumann-Schaal M."/>
            <person name="Petersen J."/>
        </authorList>
    </citation>
    <scope>NUCLEOTIDE SEQUENCE [LARGE SCALE GENOMIC DNA]</scope>
    <source>
        <strain evidence="1">PCC 7102</strain>
    </source>
</reference>
<sequence>MPSKTRIAATLLPEVYKWIIDKSAKQGRSPSNLAAFLLNTAVLAEIEQESRVSENQKQNNIEK</sequence>
<dbReference type="Proteomes" id="UP000271624">
    <property type="component" value="Unassembled WGS sequence"/>
</dbReference>
<dbReference type="AlphaFoldDB" id="A0A433V2S1"/>
<organism evidence="1 2">
    <name type="scientific">Dulcicalothrix desertica PCC 7102</name>
    <dbReference type="NCBI Taxonomy" id="232991"/>
    <lineage>
        <taxon>Bacteria</taxon>
        <taxon>Bacillati</taxon>
        <taxon>Cyanobacteriota</taxon>
        <taxon>Cyanophyceae</taxon>
        <taxon>Nostocales</taxon>
        <taxon>Calotrichaceae</taxon>
        <taxon>Dulcicalothrix</taxon>
    </lineage>
</organism>
<reference evidence="1" key="1">
    <citation type="submission" date="2018-12" db="EMBL/GenBank/DDBJ databases">
        <authorList>
            <person name="Will S."/>
            <person name="Neumann-Schaal M."/>
            <person name="Henke P."/>
        </authorList>
    </citation>
    <scope>NUCLEOTIDE SEQUENCE</scope>
    <source>
        <strain evidence="1">PCC 7102</strain>
    </source>
</reference>
<proteinExistence type="predicted"/>
<evidence type="ECO:0000313" key="2">
    <source>
        <dbReference type="Proteomes" id="UP000271624"/>
    </source>
</evidence>
<protein>
    <submittedName>
        <fullName evidence="1">Uncharacterized protein</fullName>
    </submittedName>
</protein>